<keyword evidence="10" id="KW-1185">Reference proteome</keyword>
<dbReference type="WBParaSite" id="PSAMB.scaffold2622size22165.g18478.t1">
    <property type="protein sequence ID" value="PSAMB.scaffold2622size22165.g18478.t1"/>
    <property type="gene ID" value="PSAMB.scaffold2622size22165.g18478"/>
</dbReference>
<dbReference type="PIRSF" id="PIRSF006241">
    <property type="entry name" value="HyI"/>
    <property type="match status" value="1"/>
</dbReference>
<dbReference type="InterPro" id="IPR050417">
    <property type="entry name" value="Sugar_Epim/Isomerase"/>
</dbReference>
<organism evidence="10 11">
    <name type="scientific">Plectus sambesii</name>
    <dbReference type="NCBI Taxonomy" id="2011161"/>
    <lineage>
        <taxon>Eukaryota</taxon>
        <taxon>Metazoa</taxon>
        <taxon>Ecdysozoa</taxon>
        <taxon>Nematoda</taxon>
        <taxon>Chromadorea</taxon>
        <taxon>Plectida</taxon>
        <taxon>Plectina</taxon>
        <taxon>Plectoidea</taxon>
        <taxon>Plectidae</taxon>
        <taxon>Plectus</taxon>
    </lineage>
</organism>
<dbReference type="EC" id="5.3.1.22" evidence="4 7"/>
<dbReference type="GO" id="GO:0008903">
    <property type="term" value="F:hydroxypyruvate isomerase activity"/>
    <property type="evidence" value="ECO:0007669"/>
    <property type="project" value="UniProtKB-EC"/>
</dbReference>
<dbReference type="Proteomes" id="UP000887566">
    <property type="component" value="Unplaced"/>
</dbReference>
<comment type="similarity">
    <text evidence="3 7">Belongs to the hyi family.</text>
</comment>
<feature type="active site" description="Proton donor/acceptor" evidence="8">
    <location>
        <position position="144"/>
    </location>
</feature>
<feature type="active site" description="Proton donor/acceptor" evidence="8">
    <location>
        <position position="242"/>
    </location>
</feature>
<evidence type="ECO:0000259" key="9">
    <source>
        <dbReference type="Pfam" id="PF01261"/>
    </source>
</evidence>
<accession>A0A914VV48</accession>
<keyword evidence="6 7" id="KW-0413">Isomerase</keyword>
<reference evidence="11" key="1">
    <citation type="submission" date="2022-11" db="UniProtKB">
        <authorList>
            <consortium name="WormBaseParasite"/>
        </authorList>
    </citation>
    <scope>IDENTIFICATION</scope>
</reference>
<dbReference type="InterPro" id="IPR036237">
    <property type="entry name" value="Xyl_isomerase-like_sf"/>
</dbReference>
<evidence type="ECO:0000256" key="8">
    <source>
        <dbReference type="PIRSR" id="PIRSR006241-50"/>
    </source>
</evidence>
<dbReference type="FunFam" id="3.20.20.150:FF:000007">
    <property type="entry name" value="Hydroxypyruvate isomerase"/>
    <property type="match status" value="1"/>
</dbReference>
<protein>
    <recommendedName>
        <fullName evidence="5 7">Putative hydroxypyruvate isomerase</fullName>
        <ecNumber evidence="4 7">5.3.1.22</ecNumber>
    </recommendedName>
</protein>
<evidence type="ECO:0000313" key="11">
    <source>
        <dbReference type="WBParaSite" id="PSAMB.scaffold2622size22165.g18478.t1"/>
    </source>
</evidence>
<evidence type="ECO:0000256" key="4">
    <source>
        <dbReference type="ARBA" id="ARBA00012570"/>
    </source>
</evidence>
<proteinExistence type="inferred from homology"/>
<dbReference type="Pfam" id="PF01261">
    <property type="entry name" value="AP_endonuc_2"/>
    <property type="match status" value="1"/>
</dbReference>
<evidence type="ECO:0000256" key="6">
    <source>
        <dbReference type="ARBA" id="ARBA00023235"/>
    </source>
</evidence>
<evidence type="ECO:0000256" key="7">
    <source>
        <dbReference type="PIRNR" id="PIRNR006241"/>
    </source>
</evidence>
<dbReference type="SUPFAM" id="SSF51658">
    <property type="entry name" value="Xylose isomerase-like"/>
    <property type="match status" value="1"/>
</dbReference>
<dbReference type="PANTHER" id="PTHR43489">
    <property type="entry name" value="ISOMERASE"/>
    <property type="match status" value="1"/>
</dbReference>
<dbReference type="AlphaFoldDB" id="A0A914VV48"/>
<evidence type="ECO:0000256" key="2">
    <source>
        <dbReference type="ARBA" id="ARBA00002968"/>
    </source>
</evidence>
<evidence type="ECO:0000256" key="3">
    <source>
        <dbReference type="ARBA" id="ARBA00005962"/>
    </source>
</evidence>
<evidence type="ECO:0000256" key="5">
    <source>
        <dbReference type="ARBA" id="ARBA00017985"/>
    </source>
</evidence>
<dbReference type="GO" id="GO:0046487">
    <property type="term" value="P:glyoxylate metabolic process"/>
    <property type="evidence" value="ECO:0007669"/>
    <property type="project" value="TreeGrafter"/>
</dbReference>
<feature type="domain" description="Xylose isomerase-like TIM barrel" evidence="9">
    <location>
        <begin position="22"/>
        <end position="258"/>
    </location>
</feature>
<dbReference type="Gene3D" id="3.20.20.150">
    <property type="entry name" value="Divalent-metal-dependent TIM barrel enzymes"/>
    <property type="match status" value="1"/>
</dbReference>
<evidence type="ECO:0000256" key="1">
    <source>
        <dbReference type="ARBA" id="ARBA00000476"/>
    </source>
</evidence>
<dbReference type="InterPro" id="IPR026040">
    <property type="entry name" value="HyI-like"/>
</dbReference>
<dbReference type="PANTHER" id="PTHR43489:SF6">
    <property type="entry name" value="HYDROXYPYRUVATE ISOMERASE-RELATED"/>
    <property type="match status" value="1"/>
</dbReference>
<sequence length="263" mass="29487">MRVAANLNMLFQEAGGLLQRYEAAAAAGFKYVEVSLPYGEDAEKLKEVKERLNLEQVLINSPPGNWDEGERGLACLPEKRDEFRKSIDVAIRYAKALNCSRVHVMAGIAPDGDYLRVQSEKVFVENIAYAAERLADEGITCLLEPINPKTIPGYFLFSYDQALGYLQQIKQPNLKIQLDIFHAYQICGSLTKAVKDLFPEIGHVQVAQVPERHEPDSAGEVDYKDVFKWLLEEGYDGYIGAEYIPEKSTTAGLGWIDKFGLCM</sequence>
<evidence type="ECO:0000313" key="10">
    <source>
        <dbReference type="Proteomes" id="UP000887566"/>
    </source>
</evidence>
<comment type="catalytic activity">
    <reaction evidence="1 7">
        <text>3-hydroxypyruvate = 2-hydroxy-3-oxopropanoate</text>
        <dbReference type="Rhea" id="RHEA:11952"/>
        <dbReference type="ChEBI" id="CHEBI:17180"/>
        <dbReference type="ChEBI" id="CHEBI:57978"/>
        <dbReference type="EC" id="5.3.1.22"/>
    </reaction>
</comment>
<dbReference type="InterPro" id="IPR013022">
    <property type="entry name" value="Xyl_isomerase-like_TIM-brl"/>
</dbReference>
<name>A0A914VV48_9BILA</name>
<comment type="function">
    <text evidence="2 7">Catalyzes the reversible isomerization between hydroxypyruvate and 2-hydroxy-3-oxopropanoate (also termed tartronate semialdehyde).</text>
</comment>